<reference evidence="1 2" key="1">
    <citation type="submission" date="2019-03" db="EMBL/GenBank/DDBJ databases">
        <title>Genome sequence of Lentibacillus salicampi ATCC BAA-719.</title>
        <authorList>
            <person name="Maclea K.S."/>
            <person name="Simoes Junior M."/>
        </authorList>
    </citation>
    <scope>NUCLEOTIDE SEQUENCE [LARGE SCALE GENOMIC DNA]</scope>
    <source>
        <strain evidence="1 2">ATCC BAA-719</strain>
    </source>
</reference>
<keyword evidence="2" id="KW-1185">Reference proteome</keyword>
<protein>
    <submittedName>
        <fullName evidence="1">Uncharacterized protein</fullName>
    </submittedName>
</protein>
<sequence>MTTVNQKPKVIVLGTFHMRPTPDLIKGKQNDIVKPEVNEVHQFGFRLASELRHEKVYAVDWMEEIGNIGLGKVFDWAEKHQPETIEMINKYYRPKIERAMVSPNIFDRIRAINTELNIKLNHEMYMTIARIGRGNGYVGIDWVRWWYQRNLTIYANLTEITTCPSDRTLLIIGSAHVHLVTQFLQESGLFDVVPANDYLV</sequence>
<dbReference type="EMBL" id="SRHY01000003">
    <property type="protein sequence ID" value="TFJ93919.1"/>
    <property type="molecule type" value="Genomic_DNA"/>
</dbReference>
<accession>A0A4Y9ADF6</accession>
<gene>
    <name evidence="1" type="ORF">E4U82_03650</name>
</gene>
<evidence type="ECO:0000313" key="2">
    <source>
        <dbReference type="Proteomes" id="UP000298484"/>
    </source>
</evidence>
<evidence type="ECO:0000313" key="1">
    <source>
        <dbReference type="EMBL" id="TFJ93919.1"/>
    </source>
</evidence>
<name>A0A4Y9ADF6_9BACI</name>
<dbReference type="OrthoDB" id="2080342at2"/>
<dbReference type="AlphaFoldDB" id="A0A4Y9ADF6"/>
<dbReference type="InterPro" id="IPR043749">
    <property type="entry name" value="DUF5694"/>
</dbReference>
<organism evidence="1 2">
    <name type="scientific">Lentibacillus salicampi</name>
    <dbReference type="NCBI Taxonomy" id="175306"/>
    <lineage>
        <taxon>Bacteria</taxon>
        <taxon>Bacillati</taxon>
        <taxon>Bacillota</taxon>
        <taxon>Bacilli</taxon>
        <taxon>Bacillales</taxon>
        <taxon>Bacillaceae</taxon>
        <taxon>Lentibacillus</taxon>
    </lineage>
</organism>
<dbReference type="RefSeq" id="WP_135108692.1">
    <property type="nucleotide sequence ID" value="NZ_SRHY01000003.1"/>
</dbReference>
<dbReference type="Proteomes" id="UP000298484">
    <property type="component" value="Unassembled WGS sequence"/>
</dbReference>
<proteinExistence type="predicted"/>
<comment type="caution">
    <text evidence="1">The sequence shown here is derived from an EMBL/GenBank/DDBJ whole genome shotgun (WGS) entry which is preliminary data.</text>
</comment>
<dbReference type="Pfam" id="PF18950">
    <property type="entry name" value="DUF5694"/>
    <property type="match status" value="1"/>
</dbReference>